<evidence type="ECO:0000313" key="3">
    <source>
        <dbReference type="Proteomes" id="UP000239717"/>
    </source>
</evidence>
<dbReference type="SMART" id="SM01040">
    <property type="entry name" value="Bro-N"/>
    <property type="match status" value="1"/>
</dbReference>
<dbReference type="InterPro" id="IPR003497">
    <property type="entry name" value="BRO_N_domain"/>
</dbReference>
<dbReference type="Pfam" id="PF02498">
    <property type="entry name" value="Bro-N"/>
    <property type="match status" value="1"/>
</dbReference>
<proteinExistence type="predicted"/>
<dbReference type="PROSITE" id="PS51750">
    <property type="entry name" value="BRO_N"/>
    <property type="match status" value="1"/>
</dbReference>
<dbReference type="EMBL" id="CP027403">
    <property type="protein sequence ID" value="AVL47221.1"/>
    <property type="molecule type" value="Genomic_DNA"/>
</dbReference>
<reference evidence="3" key="1">
    <citation type="submission" date="2018-03" db="EMBL/GenBank/DDBJ databases">
        <title>FDA dAtabase for Regulatory Grade micrObial Sequences (FDA-ARGOS): Supporting development and validation of Infectious Disease Dx tests.</title>
        <authorList>
            <person name="Kerrigan L."/>
            <person name="Tallon L."/>
            <person name="Sadzewicz L."/>
            <person name="Sengamalay N."/>
            <person name="Ott S."/>
            <person name="Godinez A."/>
            <person name="Nagaraj S."/>
            <person name="Vavikolanu K."/>
            <person name="Vyas G."/>
            <person name="Nadendla S."/>
            <person name="George J."/>
            <person name="Sichtig H."/>
        </authorList>
    </citation>
    <scope>NUCLEOTIDE SEQUENCE [LARGE SCALE GENOMIC DNA]</scope>
    <source>
        <strain evidence="3">FDAARGOS_295</strain>
    </source>
</reference>
<evidence type="ECO:0000259" key="1">
    <source>
        <dbReference type="PROSITE" id="PS51750"/>
    </source>
</evidence>
<feature type="domain" description="Bro-N" evidence="1">
    <location>
        <begin position="10"/>
        <end position="119"/>
    </location>
</feature>
<dbReference type="Proteomes" id="UP000239717">
    <property type="component" value="Chromosome"/>
</dbReference>
<accession>A0AAD0HBG4</accession>
<dbReference type="AlphaFoldDB" id="A0AAD0HBG4"/>
<gene>
    <name evidence="2" type="ORF">CEP74_05255</name>
</gene>
<sequence length="262" mass="30880">MQNILDKGEKMNLEIFKKDDLQVRVIKDENNEPLFCLKDVCDVLELTNSRMVSEAVKREFEDDVSLTYPIQDSLGRMQNATFITEPQLYYVMNNSRSKNAKTFRMWVNKEVLPSIRKKGYYSINQDFHPDYDIVKKQNDILNEMVCTQNNTIYNLKEAIKVLNTSVQTLKEVNKFKSNENIKKEYDTNNNPSELYSDLRKLVNTLASKANGDHRNIWKDVYSELANNFNIKKRIQVDDIKKDKAYLLHLIDYLKRKIECEVI</sequence>
<name>A0AAD0HBG4_CAMJU</name>
<dbReference type="PANTHER" id="PTHR36180">
    <property type="entry name" value="DNA-BINDING PROTEIN-RELATED-RELATED"/>
    <property type="match status" value="1"/>
</dbReference>
<dbReference type="PANTHER" id="PTHR36180:SF2">
    <property type="entry name" value="BRO FAMILY PROTEIN"/>
    <property type="match status" value="1"/>
</dbReference>
<evidence type="ECO:0000313" key="2">
    <source>
        <dbReference type="EMBL" id="AVL47221.1"/>
    </source>
</evidence>
<organism evidence="2 3">
    <name type="scientific">Campylobacter jejuni subsp. doylei</name>
    <dbReference type="NCBI Taxonomy" id="32021"/>
    <lineage>
        <taxon>Bacteria</taxon>
        <taxon>Pseudomonadati</taxon>
        <taxon>Campylobacterota</taxon>
        <taxon>Epsilonproteobacteria</taxon>
        <taxon>Campylobacterales</taxon>
        <taxon>Campylobacteraceae</taxon>
        <taxon>Campylobacter</taxon>
    </lineage>
</organism>
<protein>
    <recommendedName>
        <fullName evidence="1">Bro-N domain-containing protein</fullName>
    </recommendedName>
</protein>